<keyword evidence="2" id="KW-1185">Reference proteome</keyword>
<gene>
    <name evidence="1" type="ORF">C7S18_06320</name>
</gene>
<evidence type="ECO:0000313" key="2">
    <source>
        <dbReference type="Proteomes" id="UP000241074"/>
    </source>
</evidence>
<proteinExistence type="predicted"/>
<organism evidence="1 2">
    <name type="scientific">Ahniella affigens</name>
    <dbReference type="NCBI Taxonomy" id="2021234"/>
    <lineage>
        <taxon>Bacteria</taxon>
        <taxon>Pseudomonadati</taxon>
        <taxon>Pseudomonadota</taxon>
        <taxon>Gammaproteobacteria</taxon>
        <taxon>Lysobacterales</taxon>
        <taxon>Rhodanobacteraceae</taxon>
        <taxon>Ahniella</taxon>
    </lineage>
</organism>
<dbReference type="EMBL" id="CP027860">
    <property type="protein sequence ID" value="AVP96838.1"/>
    <property type="molecule type" value="Genomic_DNA"/>
</dbReference>
<dbReference type="RefSeq" id="WP_106890764.1">
    <property type="nucleotide sequence ID" value="NZ_CP027860.1"/>
</dbReference>
<protein>
    <submittedName>
        <fullName evidence="1">Uncharacterized protein</fullName>
    </submittedName>
</protein>
<reference evidence="1 2" key="2">
    <citation type="submission" date="2018-03" db="EMBL/GenBank/DDBJ databases">
        <authorList>
            <person name="Keele B.F."/>
        </authorList>
    </citation>
    <scope>NUCLEOTIDE SEQUENCE [LARGE SCALE GENOMIC DNA]</scope>
    <source>
        <strain evidence="1 2">D13</strain>
    </source>
</reference>
<dbReference type="Proteomes" id="UP000241074">
    <property type="component" value="Chromosome"/>
</dbReference>
<dbReference type="KEGG" id="xba:C7S18_06320"/>
<name>A0A2P1PPU2_9GAMM</name>
<evidence type="ECO:0000313" key="1">
    <source>
        <dbReference type="EMBL" id="AVP96838.1"/>
    </source>
</evidence>
<reference evidence="1 2" key="1">
    <citation type="submission" date="2018-03" db="EMBL/GenBank/DDBJ databases">
        <title>Ahniella affigens gen. nov., sp. nov., a gammaproteobacterium isolated from sandy soil near a stream.</title>
        <authorList>
            <person name="Ko Y."/>
            <person name="Kim J.-H."/>
        </authorList>
    </citation>
    <scope>NUCLEOTIDE SEQUENCE [LARGE SCALE GENOMIC DNA]</scope>
    <source>
        <strain evidence="1 2">D13</strain>
    </source>
</reference>
<sequence length="98" mass="10863">MANDTASPVPYEFTVSFDGGAPVSVLHEKPVLVAALTLASSHRVKIRQVGKPVASFSFRFSEYKGSNLCLWFNPLYESWSLSPPSAMRWCRCADQHDA</sequence>
<dbReference type="AlphaFoldDB" id="A0A2P1PPU2"/>
<accession>A0A2P1PPU2</accession>